<dbReference type="Proteomes" id="UP000595197">
    <property type="component" value="Chromosome"/>
</dbReference>
<evidence type="ECO:0000313" key="16">
    <source>
        <dbReference type="Proteomes" id="UP000595197"/>
    </source>
</evidence>
<dbReference type="RefSeq" id="WP_201072796.1">
    <property type="nucleotide sequence ID" value="NZ_CP067420.1"/>
</dbReference>
<evidence type="ECO:0000256" key="2">
    <source>
        <dbReference type="ARBA" id="ARBA00004648"/>
    </source>
</evidence>
<evidence type="ECO:0000256" key="8">
    <source>
        <dbReference type="ARBA" id="ARBA00022968"/>
    </source>
</evidence>
<keyword evidence="10" id="KW-0333">Golgi apparatus</keyword>
<dbReference type="EMBL" id="CP067420">
    <property type="protein sequence ID" value="QQP88210.1"/>
    <property type="molecule type" value="Genomic_DNA"/>
</dbReference>
<evidence type="ECO:0000313" key="15">
    <source>
        <dbReference type="EMBL" id="QQP88210.1"/>
    </source>
</evidence>
<name>A0ABX7B1L3_9PROT</name>
<keyword evidence="12" id="KW-1015">Disulfide bond</keyword>
<evidence type="ECO:0000256" key="9">
    <source>
        <dbReference type="ARBA" id="ARBA00022989"/>
    </source>
</evidence>
<dbReference type="Pfam" id="PF02485">
    <property type="entry name" value="Branch"/>
    <property type="match status" value="1"/>
</dbReference>
<dbReference type="InterPro" id="IPR043538">
    <property type="entry name" value="XYLT"/>
</dbReference>
<dbReference type="PANTHER" id="PTHR46025">
    <property type="entry name" value="XYLOSYLTRANSFERASE OXT"/>
    <property type="match status" value="1"/>
</dbReference>
<protein>
    <recommendedName>
        <fullName evidence="14">Peptide O-xylosyltransferase</fullName>
    </recommendedName>
</protein>
<keyword evidence="4" id="KW-0808">Transferase</keyword>
<evidence type="ECO:0000256" key="1">
    <source>
        <dbReference type="ARBA" id="ARBA00004323"/>
    </source>
</evidence>
<evidence type="ECO:0000256" key="7">
    <source>
        <dbReference type="ARBA" id="ARBA00022824"/>
    </source>
</evidence>
<evidence type="ECO:0000256" key="4">
    <source>
        <dbReference type="ARBA" id="ARBA00022679"/>
    </source>
</evidence>
<accession>A0ABX7B1L3</accession>
<dbReference type="PANTHER" id="PTHR46025:SF3">
    <property type="entry name" value="XYLOSYLTRANSFERASE OXT"/>
    <property type="match status" value="1"/>
</dbReference>
<keyword evidence="9" id="KW-1133">Transmembrane helix</keyword>
<gene>
    <name evidence="15" type="ORF">IGS68_19430</name>
</gene>
<evidence type="ECO:0000256" key="6">
    <source>
        <dbReference type="ARBA" id="ARBA00022723"/>
    </source>
</evidence>
<keyword evidence="8" id="KW-0735">Signal-anchor</keyword>
<organism evidence="15 16">
    <name type="scientific">Skermanella cutis</name>
    <dbReference type="NCBI Taxonomy" id="2775420"/>
    <lineage>
        <taxon>Bacteria</taxon>
        <taxon>Pseudomonadati</taxon>
        <taxon>Pseudomonadota</taxon>
        <taxon>Alphaproteobacteria</taxon>
        <taxon>Rhodospirillales</taxon>
        <taxon>Azospirillaceae</taxon>
        <taxon>Skermanella</taxon>
    </lineage>
</organism>
<keyword evidence="11" id="KW-0472">Membrane</keyword>
<evidence type="ECO:0000256" key="3">
    <source>
        <dbReference type="ARBA" id="ARBA00022676"/>
    </source>
</evidence>
<comment type="subcellular location">
    <subcellularLocation>
        <location evidence="2">Endoplasmic reticulum membrane</location>
        <topology evidence="2">Single-pass type II membrane protein</topology>
    </subcellularLocation>
    <subcellularLocation>
        <location evidence="1">Golgi apparatus membrane</location>
        <topology evidence="1">Single-pass type II membrane protein</topology>
    </subcellularLocation>
</comment>
<evidence type="ECO:0000256" key="10">
    <source>
        <dbReference type="ARBA" id="ARBA00023034"/>
    </source>
</evidence>
<keyword evidence="16" id="KW-1185">Reference proteome</keyword>
<evidence type="ECO:0000256" key="11">
    <source>
        <dbReference type="ARBA" id="ARBA00023136"/>
    </source>
</evidence>
<reference evidence="15" key="1">
    <citation type="submission" date="2021-02" db="EMBL/GenBank/DDBJ databases">
        <title>Skermanella TT6 skin isolate.</title>
        <authorList>
            <person name="Lee K."/>
            <person name="Ganzorig M."/>
        </authorList>
    </citation>
    <scope>NUCLEOTIDE SEQUENCE</scope>
    <source>
        <strain evidence="15">TT6</strain>
    </source>
</reference>
<dbReference type="InterPro" id="IPR003406">
    <property type="entry name" value="Glyco_trans_14"/>
</dbReference>
<keyword evidence="6" id="KW-0479">Metal-binding</keyword>
<sequence length="279" mass="33048">MKVVYQITLYHKKDQFRWLMAALYNDLDYFLIHIDKNSPDSYVREIVEICGNRPNIHFQYPLPIYWGGWSIVESQLQGLQEAVERWPDWQYFLNISGQDYPLRRREGIIEYLTGLNGSSGIACMSLPDLGISIRRRTWFQCIEYGHRVHRLPLPRADLLVRRIKWKGSGWHILSRGFGEWVVSSPTAVKWRKLCRRVMFPDEFYFQNLIMDGPFQSLRSNDNGRFVLWEQASSRPTVLRRNDFERMMESGKIFARKFDNDQDIDIIRAIAEKVGHPTPE</sequence>
<keyword evidence="3" id="KW-0328">Glycosyltransferase</keyword>
<evidence type="ECO:0000256" key="13">
    <source>
        <dbReference type="ARBA" id="ARBA00023180"/>
    </source>
</evidence>
<keyword evidence="7" id="KW-0256">Endoplasmic reticulum</keyword>
<proteinExistence type="predicted"/>
<evidence type="ECO:0000256" key="5">
    <source>
        <dbReference type="ARBA" id="ARBA00022692"/>
    </source>
</evidence>
<evidence type="ECO:0000256" key="14">
    <source>
        <dbReference type="ARBA" id="ARBA00042865"/>
    </source>
</evidence>
<evidence type="ECO:0000256" key="12">
    <source>
        <dbReference type="ARBA" id="ARBA00023157"/>
    </source>
</evidence>
<keyword evidence="5" id="KW-0812">Transmembrane</keyword>
<keyword evidence="13" id="KW-0325">Glycoprotein</keyword>